<dbReference type="Pfam" id="PF19609">
    <property type="entry name" value="DUF6114"/>
    <property type="match status" value="1"/>
</dbReference>
<dbReference type="EMBL" id="JBHSJB010000033">
    <property type="protein sequence ID" value="MFC5058612.1"/>
    <property type="molecule type" value="Genomic_DNA"/>
</dbReference>
<evidence type="ECO:0000313" key="3">
    <source>
        <dbReference type="Proteomes" id="UP001595833"/>
    </source>
</evidence>
<name>A0ABV9YA47_9PSEU</name>
<keyword evidence="3" id="KW-1185">Reference proteome</keyword>
<proteinExistence type="predicted"/>
<dbReference type="InterPro" id="IPR046096">
    <property type="entry name" value="DUF6114"/>
</dbReference>
<keyword evidence="1" id="KW-1133">Transmembrane helix</keyword>
<dbReference type="Proteomes" id="UP001595833">
    <property type="component" value="Unassembled WGS sequence"/>
</dbReference>
<protein>
    <submittedName>
        <fullName evidence="2">DUF6114 domain-containing protein</fullName>
    </submittedName>
</protein>
<dbReference type="RefSeq" id="WP_344038855.1">
    <property type="nucleotide sequence ID" value="NZ_BAAAKE010000013.1"/>
</dbReference>
<feature type="transmembrane region" description="Helical" evidence="1">
    <location>
        <begin position="85"/>
        <end position="101"/>
    </location>
</feature>
<keyword evidence="1" id="KW-0812">Transmembrane</keyword>
<reference evidence="3" key="1">
    <citation type="journal article" date="2019" name="Int. J. Syst. Evol. Microbiol.">
        <title>The Global Catalogue of Microorganisms (GCM) 10K type strain sequencing project: providing services to taxonomists for standard genome sequencing and annotation.</title>
        <authorList>
            <consortium name="The Broad Institute Genomics Platform"/>
            <consortium name="The Broad Institute Genome Sequencing Center for Infectious Disease"/>
            <person name="Wu L."/>
            <person name="Ma J."/>
        </authorList>
    </citation>
    <scope>NUCLEOTIDE SEQUENCE [LARGE SCALE GENOMIC DNA]</scope>
    <source>
        <strain evidence="3">KCTC 12848</strain>
    </source>
</reference>
<comment type="caution">
    <text evidence="2">The sequence shown here is derived from an EMBL/GenBank/DDBJ whole genome shotgun (WGS) entry which is preliminary data.</text>
</comment>
<feature type="transmembrane region" description="Helical" evidence="1">
    <location>
        <begin position="58"/>
        <end position="78"/>
    </location>
</feature>
<accession>A0ABV9YA47</accession>
<organism evidence="2 3">
    <name type="scientific">Saccharothrix xinjiangensis</name>
    <dbReference type="NCBI Taxonomy" id="204798"/>
    <lineage>
        <taxon>Bacteria</taxon>
        <taxon>Bacillati</taxon>
        <taxon>Actinomycetota</taxon>
        <taxon>Actinomycetes</taxon>
        <taxon>Pseudonocardiales</taxon>
        <taxon>Pseudonocardiaceae</taxon>
        <taxon>Saccharothrix</taxon>
    </lineage>
</organism>
<evidence type="ECO:0000313" key="2">
    <source>
        <dbReference type="EMBL" id="MFC5058612.1"/>
    </source>
</evidence>
<feature type="transmembrane region" description="Helical" evidence="1">
    <location>
        <begin position="24"/>
        <end position="46"/>
    </location>
</feature>
<gene>
    <name evidence="2" type="ORF">ACFPFM_33290</name>
</gene>
<keyword evidence="1" id="KW-0472">Membrane</keyword>
<sequence>MSSGLLGRVKAGWRAFQGWRRHRPFGAGMFLLPASAVIGLPPYASFRLGDVVLSIRTMGGMSALLIAALLLICAVSLWSRPQYRVAAGVTAILVSLVALVSSNLGGFLVGTALGLVGGALAVSWAPPTADERDGDEEGGSGPSRTRLAGVAVLLVGAVVGAPAASPSASAATTAVPSGRVWVLTASVLHLTGLRYHGVSTTRVGGVEVEVLRFTANRIDITSLVQVSELVDGHLGRITAPPGSVSTATGQPIELLTLRLKGTLSVLGLVGLPVDFTPDRPPPLVLPSLTFTDVTVVNTDLRHARLTIPAAKITVT</sequence>
<evidence type="ECO:0000256" key="1">
    <source>
        <dbReference type="SAM" id="Phobius"/>
    </source>
</evidence>